<dbReference type="Pfam" id="PF16901">
    <property type="entry name" value="DAO_C"/>
    <property type="match status" value="1"/>
</dbReference>
<comment type="cofactor">
    <cofactor evidence="1 7">
        <name>FAD</name>
        <dbReference type="ChEBI" id="CHEBI:57692"/>
    </cofactor>
</comment>
<evidence type="ECO:0000256" key="3">
    <source>
        <dbReference type="ARBA" id="ARBA00022630"/>
    </source>
</evidence>
<dbReference type="InterPro" id="IPR036188">
    <property type="entry name" value="FAD/NAD-bd_sf"/>
</dbReference>
<name>A0A150WRJ6_BDEBC</name>
<dbReference type="PROSITE" id="PS00977">
    <property type="entry name" value="FAD_G3PDH_1"/>
    <property type="match status" value="1"/>
</dbReference>
<evidence type="ECO:0000256" key="4">
    <source>
        <dbReference type="ARBA" id="ARBA00022798"/>
    </source>
</evidence>
<dbReference type="Gene3D" id="3.50.50.60">
    <property type="entry name" value="FAD/NAD(P)-binding domain"/>
    <property type="match status" value="1"/>
</dbReference>
<dbReference type="PRINTS" id="PR01001">
    <property type="entry name" value="FADG3PDH"/>
</dbReference>
<evidence type="ECO:0000256" key="1">
    <source>
        <dbReference type="ARBA" id="ARBA00001974"/>
    </source>
</evidence>
<keyword evidence="4" id="KW-0319">Glycerol metabolism</keyword>
<reference evidence="10 11" key="1">
    <citation type="submission" date="2016-03" db="EMBL/GenBank/DDBJ databases">
        <authorList>
            <person name="Ploux O."/>
        </authorList>
    </citation>
    <scope>NUCLEOTIDE SEQUENCE [LARGE SCALE GENOMIC DNA]</scope>
    <source>
        <strain evidence="10 11">R0</strain>
    </source>
</reference>
<proteinExistence type="inferred from homology"/>
<dbReference type="GO" id="GO:0046168">
    <property type="term" value="P:glycerol-3-phosphate catabolic process"/>
    <property type="evidence" value="ECO:0007669"/>
    <property type="project" value="TreeGrafter"/>
</dbReference>
<dbReference type="InterPro" id="IPR038299">
    <property type="entry name" value="DAO_C_sf"/>
</dbReference>
<dbReference type="InterPro" id="IPR000447">
    <property type="entry name" value="G3P_DH_FAD-dep"/>
</dbReference>
<dbReference type="Pfam" id="PF01266">
    <property type="entry name" value="DAO"/>
    <property type="match status" value="1"/>
</dbReference>
<dbReference type="Proteomes" id="UP000075320">
    <property type="component" value="Unassembled WGS sequence"/>
</dbReference>
<dbReference type="PANTHER" id="PTHR11985:SF35">
    <property type="entry name" value="ANAEROBIC GLYCEROL-3-PHOSPHATE DEHYDROGENASE SUBUNIT A"/>
    <property type="match status" value="1"/>
</dbReference>
<keyword evidence="11" id="KW-1185">Reference proteome</keyword>
<dbReference type="SUPFAM" id="SSF51905">
    <property type="entry name" value="FAD/NAD(P)-binding domain"/>
    <property type="match status" value="1"/>
</dbReference>
<dbReference type="Gene3D" id="1.10.8.870">
    <property type="entry name" value="Alpha-glycerophosphate oxidase, cap domain"/>
    <property type="match status" value="1"/>
</dbReference>
<feature type="domain" description="FAD dependent oxidoreductase" evidence="8">
    <location>
        <begin position="22"/>
        <end position="380"/>
    </location>
</feature>
<comment type="caution">
    <text evidence="10">The sequence shown here is derived from an EMBL/GenBank/DDBJ whole genome shotgun (WGS) entry which is preliminary data.</text>
</comment>
<comment type="catalytic activity">
    <reaction evidence="7">
        <text>a quinone + sn-glycerol 3-phosphate = dihydroxyacetone phosphate + a quinol</text>
        <dbReference type="Rhea" id="RHEA:18977"/>
        <dbReference type="ChEBI" id="CHEBI:24646"/>
        <dbReference type="ChEBI" id="CHEBI:57597"/>
        <dbReference type="ChEBI" id="CHEBI:57642"/>
        <dbReference type="ChEBI" id="CHEBI:132124"/>
        <dbReference type="EC" id="1.1.5.3"/>
    </reaction>
</comment>
<dbReference type="PANTHER" id="PTHR11985">
    <property type="entry name" value="GLYCEROL-3-PHOSPHATE DEHYDROGENASE"/>
    <property type="match status" value="1"/>
</dbReference>
<evidence type="ECO:0000256" key="5">
    <source>
        <dbReference type="ARBA" id="ARBA00022827"/>
    </source>
</evidence>
<keyword evidence="5" id="KW-0274">FAD</keyword>
<evidence type="ECO:0000313" key="10">
    <source>
        <dbReference type="EMBL" id="KYG66889.1"/>
    </source>
</evidence>
<dbReference type="InterPro" id="IPR031656">
    <property type="entry name" value="DAO_C"/>
</dbReference>
<evidence type="ECO:0000259" key="8">
    <source>
        <dbReference type="Pfam" id="PF01266"/>
    </source>
</evidence>
<protein>
    <recommendedName>
        <fullName evidence="7">Glycerol-3-phosphate dehydrogenase</fullName>
        <ecNumber evidence="7">1.1.5.3</ecNumber>
    </recommendedName>
</protein>
<organism evidence="10 11">
    <name type="scientific">Bdellovibrio bacteriovorus</name>
    <dbReference type="NCBI Taxonomy" id="959"/>
    <lineage>
        <taxon>Bacteria</taxon>
        <taxon>Pseudomonadati</taxon>
        <taxon>Bdellovibrionota</taxon>
        <taxon>Bdellovibrionia</taxon>
        <taxon>Bdellovibrionales</taxon>
        <taxon>Pseudobdellovibrionaceae</taxon>
        <taxon>Bdellovibrio</taxon>
    </lineage>
</organism>
<evidence type="ECO:0000259" key="9">
    <source>
        <dbReference type="Pfam" id="PF16901"/>
    </source>
</evidence>
<gene>
    <name evidence="10" type="ORF">AZI86_07615</name>
</gene>
<dbReference type="SUPFAM" id="SSF54373">
    <property type="entry name" value="FAD-linked reductases, C-terminal domain"/>
    <property type="match status" value="1"/>
</dbReference>
<feature type="domain" description="Alpha-glycerophosphate oxidase C-terminal" evidence="9">
    <location>
        <begin position="426"/>
        <end position="521"/>
    </location>
</feature>
<dbReference type="EMBL" id="LUKE01000001">
    <property type="protein sequence ID" value="KYG66889.1"/>
    <property type="molecule type" value="Genomic_DNA"/>
</dbReference>
<evidence type="ECO:0000313" key="11">
    <source>
        <dbReference type="Proteomes" id="UP000075320"/>
    </source>
</evidence>
<evidence type="ECO:0000256" key="2">
    <source>
        <dbReference type="ARBA" id="ARBA00007330"/>
    </source>
</evidence>
<dbReference type="GO" id="GO:0004368">
    <property type="term" value="F:glycerol-3-phosphate dehydrogenase (quinone) activity"/>
    <property type="evidence" value="ECO:0007669"/>
    <property type="project" value="UniProtKB-EC"/>
</dbReference>
<accession>A0A150WRJ6</accession>
<dbReference type="OrthoDB" id="5287568at2"/>
<dbReference type="EC" id="1.1.5.3" evidence="7"/>
<keyword evidence="3 7" id="KW-0285">Flavoprotein</keyword>
<evidence type="ECO:0000256" key="6">
    <source>
        <dbReference type="ARBA" id="ARBA00023002"/>
    </source>
</evidence>
<dbReference type="InterPro" id="IPR006076">
    <property type="entry name" value="FAD-dep_OxRdtase"/>
</dbReference>
<dbReference type="Gene3D" id="3.30.9.10">
    <property type="entry name" value="D-Amino Acid Oxidase, subunit A, domain 2"/>
    <property type="match status" value="1"/>
</dbReference>
<dbReference type="RefSeq" id="WP_061834467.1">
    <property type="nucleotide sequence ID" value="NZ_LUKE01000001.1"/>
</dbReference>
<keyword evidence="6 7" id="KW-0560">Oxidoreductase</keyword>
<dbReference type="AlphaFoldDB" id="A0A150WRJ6"/>
<evidence type="ECO:0000256" key="7">
    <source>
        <dbReference type="RuleBase" id="RU361217"/>
    </source>
</evidence>
<sequence length="548" mass="62047">MKNFSFVNRIQNIKKMKTQEFDLVVIGGGINGAGVARDASARGMSVALVEARDFASGTSSKSSKLIHGGIRYLENMEFKLVFEALSERTHLFEMAPHLVHPLRFMIPLYDDSRVGMFKMGLGMWLYDALSLFQTPEMHERLNKKESMDRMPALRQQGLLGSYIYSDAYMDDDRLVHETMRAANENGASCANYVKATGAGFKDGKINQVHCEDTTTGEKFSIKARHVISSTGPWTDQLGSKILNNWKNILRPTKGVHLTFPKHRLPLSSAVVMGAEKSDRIVFGIPRHDMIIVGTTDTDFKESPENVSCTPDDVKYLLSITDHYFPGAEIKHQDIIASYAGVRPLVNDGSSTEGKTSREHTIINDERGITFVAGGKYTTYRLMCKQTVDHALESFTFEERLKFGKSDTLKPLNQYTGPEIYHQAQGLASAWASDTRRPVGELKLLTERYGQEAAEILNKYPSQYTYWQLEAAQAIDSTMCMHMADFYSRRVPLFLGDRNHGVQFIDEVGQVFQEKLGWSDERLKQEVRQLTHYMGDEVEWKKHFSNQDL</sequence>
<dbReference type="GO" id="GO:0009331">
    <property type="term" value="C:glycerol-3-phosphate dehydrogenase (FAD) complex"/>
    <property type="evidence" value="ECO:0007669"/>
    <property type="project" value="UniProtKB-UniRule"/>
</dbReference>
<dbReference type="GO" id="GO:0006071">
    <property type="term" value="P:glycerol metabolic process"/>
    <property type="evidence" value="ECO:0007669"/>
    <property type="project" value="UniProtKB-KW"/>
</dbReference>
<comment type="similarity">
    <text evidence="2 7">Belongs to the FAD-dependent glycerol-3-phosphate dehydrogenase family.</text>
</comment>